<dbReference type="GO" id="GO:0001836">
    <property type="term" value="P:release of cytochrome c from mitochondria"/>
    <property type="evidence" value="ECO:0007669"/>
    <property type="project" value="TreeGrafter"/>
</dbReference>
<organism evidence="6">
    <name type="scientific">Schistosoma haematobium</name>
    <name type="common">Blood fluke</name>
    <dbReference type="NCBI Taxonomy" id="6185"/>
    <lineage>
        <taxon>Eukaryota</taxon>
        <taxon>Metazoa</taxon>
        <taxon>Spiralia</taxon>
        <taxon>Lophotrochozoa</taxon>
        <taxon>Platyhelminthes</taxon>
        <taxon>Trematoda</taxon>
        <taxon>Digenea</taxon>
        <taxon>Strigeidida</taxon>
        <taxon>Schistosomatoidea</taxon>
        <taxon>Schistosomatidae</taxon>
        <taxon>Schistosoma</taxon>
    </lineage>
</organism>
<sequence>MSFPFVVVLSYQKIYLSYFIECHSQRCSLNVKKILRFYISKTPLPPVFLQIRQSTQYARKRPSYFVCFSFFFRDNLGLDLNPYNIVQGKSFTRSVSISEPTSTPPECCITSHINSAIIGDCLPSIRSASGEGGSTTSDISFSPFSSAATAITPESPLPPDSNCFQSNPLASIIGYSDVGGVDFPVQHSTTTTSTPATMNMPTDNTNNDDVDVPISQPAENSPKPNHSNIFNQSTDHNQQNTSSTSSPSLSSSLRQFNDNNNNNHDSIYNYNVLFQNPITLRTINFLSHLLDSRLSPDWRTLLEYWQRNTVKLDLSSGTSQSYSSTIPNIPNTATTTLTPTISCTDNTDFTRSSSSDQEVCAVKRFKPNSSSQPQNEIQPTSNEPSATTNTTILPFTSLVYHHQSHQSIPSIFISARLILCARNLADHFESRYRDKLGSLLEDVARLNSNSNSDNINYNIDDQGCTEETNKTTMISVNHNVTNVHDTNISVKSDSRIGDGDASGASSHVSDDSLQTRLEMARCQFHSVLEELFLERINWGRIIAMLAFLRTLCEVVEDNNKRMDYSVSHQSVQQYHGISKSTDLPIISCEQVEHNDAVTSDCNKQLSSTDPSSSCSDKTTDKKLKDKNSETTMDPHRSNASDLRLVSFTRPCAADYTLWTTEFIHGPRGLWNWISSHGNWEGLINFESQRDETDQSTITSTTVGNNSLISLVTGSFTDDDTLRSLRNALTSVATIAVGAVGLVAAYRFFSRRV</sequence>
<feature type="compositionally biased region" description="Low complexity" evidence="3">
    <location>
        <begin position="188"/>
        <end position="205"/>
    </location>
</feature>
<dbReference type="GO" id="GO:0005741">
    <property type="term" value="C:mitochondrial outer membrane"/>
    <property type="evidence" value="ECO:0007669"/>
    <property type="project" value="TreeGrafter"/>
</dbReference>
<dbReference type="EMBL" id="KL250588">
    <property type="protein sequence ID" value="KGB34109.1"/>
    <property type="molecule type" value="Genomic_DNA"/>
</dbReference>
<dbReference type="KEGG" id="shx:MS3_00009611"/>
<keyword evidence="4" id="KW-0812">Transmembrane</keyword>
<dbReference type="AlphaFoldDB" id="A0A094ZM97"/>
<dbReference type="InterPro" id="IPR002475">
    <property type="entry name" value="Bcl2-like"/>
</dbReference>
<dbReference type="GO" id="GO:0042981">
    <property type="term" value="P:regulation of apoptotic process"/>
    <property type="evidence" value="ECO:0007669"/>
    <property type="project" value="InterPro"/>
</dbReference>
<feature type="region of interest" description="Disordered" evidence="3">
    <location>
        <begin position="365"/>
        <end position="388"/>
    </location>
</feature>
<dbReference type="STRING" id="6185.A0A094ZM97"/>
<reference evidence="5" key="3">
    <citation type="submission" date="2021-06" db="EMBL/GenBank/DDBJ databases">
        <title>Chromosome-level genome assembly for S. haematobium.</title>
        <authorList>
            <person name="Stroehlein A.J."/>
        </authorList>
    </citation>
    <scope>NUCLEOTIDE SEQUENCE</scope>
</reference>
<feature type="compositionally biased region" description="Low complexity" evidence="3">
    <location>
        <begin position="231"/>
        <end position="260"/>
    </location>
</feature>
<dbReference type="EMBL" id="AMPZ03000008">
    <property type="protein sequence ID" value="KAH9579474.1"/>
    <property type="molecule type" value="Genomic_DNA"/>
</dbReference>
<keyword evidence="4" id="KW-0472">Membrane</keyword>
<dbReference type="Gene3D" id="1.10.437.10">
    <property type="entry name" value="Blc2-like"/>
    <property type="match status" value="1"/>
</dbReference>
<evidence type="ECO:0000256" key="2">
    <source>
        <dbReference type="ARBA" id="ARBA00022703"/>
    </source>
</evidence>
<evidence type="ECO:0000313" key="7">
    <source>
        <dbReference type="Proteomes" id="UP000471633"/>
    </source>
</evidence>
<dbReference type="InterPro" id="IPR036834">
    <property type="entry name" value="Bcl-2-like_sf"/>
</dbReference>
<evidence type="ECO:0000256" key="4">
    <source>
        <dbReference type="SAM" id="Phobius"/>
    </source>
</evidence>
<gene>
    <name evidence="5" type="ORF">MS3_00009611</name>
    <name evidence="6" type="ORF">MS3_02309</name>
</gene>
<feature type="compositionally biased region" description="Polar residues" evidence="3">
    <location>
        <begin position="217"/>
        <end position="230"/>
    </location>
</feature>
<protein>
    <submittedName>
        <fullName evidence="6">Uncharacterized protein</fullName>
    </submittedName>
</protein>
<keyword evidence="2" id="KW-0053">Apoptosis</keyword>
<comment type="similarity">
    <text evidence="1">Belongs to the Bcl-2 family.</text>
</comment>
<feature type="compositionally biased region" description="Basic and acidic residues" evidence="3">
    <location>
        <begin position="617"/>
        <end position="637"/>
    </location>
</feature>
<evidence type="ECO:0000313" key="6">
    <source>
        <dbReference type="EMBL" id="KGB34109.1"/>
    </source>
</evidence>
<keyword evidence="4" id="KW-1133">Transmembrane helix</keyword>
<dbReference type="PANTHER" id="PTHR11256:SF50">
    <property type="entry name" value="APOPTOSIS REGULATOR CED-9"/>
    <property type="match status" value="1"/>
</dbReference>
<reference evidence="5" key="4">
    <citation type="journal article" date="2022" name="PLoS Pathog.">
        <title>Chromosome-level genome of Schistosoma haematobium underpins genome-wide explorations of molecular variation.</title>
        <authorList>
            <person name="Stroehlein A.J."/>
            <person name="Korhonen P.K."/>
            <person name="Lee V.V."/>
            <person name="Ralph S.A."/>
            <person name="Mentink-Kane M."/>
            <person name="You H."/>
            <person name="McManus D.P."/>
            <person name="Tchuente L.T."/>
            <person name="Stothard J.R."/>
            <person name="Kaur P."/>
            <person name="Dudchenko O."/>
            <person name="Aiden E.L."/>
            <person name="Yang B."/>
            <person name="Yang H."/>
            <person name="Emery A.M."/>
            <person name="Webster B.L."/>
            <person name="Brindley P.J."/>
            <person name="Rollinson D."/>
            <person name="Chang B.C.H."/>
            <person name="Gasser R.B."/>
            <person name="Young N.D."/>
        </authorList>
    </citation>
    <scope>NUCLEOTIDE SEQUENCE</scope>
</reference>
<proteinExistence type="inferred from homology"/>
<feature type="region of interest" description="Disordered" evidence="3">
    <location>
        <begin position="186"/>
        <end position="260"/>
    </location>
</feature>
<feature type="transmembrane region" description="Helical" evidence="4">
    <location>
        <begin position="727"/>
        <end position="748"/>
    </location>
</feature>
<accession>A0A094ZM97</accession>
<feature type="compositionally biased region" description="Low complexity" evidence="3">
    <location>
        <begin position="606"/>
        <end position="616"/>
    </location>
</feature>
<evidence type="ECO:0000256" key="3">
    <source>
        <dbReference type="SAM" id="MobiDB-lite"/>
    </source>
</evidence>
<reference evidence="5" key="2">
    <citation type="journal article" date="2019" name="Gigascience">
        <title>High-quality Schistosoma haematobium genome achieved by single-molecule and long-range sequencing.</title>
        <authorList>
            <person name="Stroehlein A.J."/>
            <person name="Korhonen P.K."/>
            <person name="Chong T.M."/>
            <person name="Lim Y.L."/>
            <person name="Chan K.G."/>
            <person name="Webster B."/>
            <person name="Rollinson D."/>
            <person name="Brindley P.J."/>
            <person name="Gasser R.B."/>
            <person name="Young N.D."/>
        </authorList>
    </citation>
    <scope>NUCLEOTIDE SEQUENCE</scope>
</reference>
<evidence type="ECO:0000256" key="1">
    <source>
        <dbReference type="ARBA" id="ARBA00009458"/>
    </source>
</evidence>
<evidence type="ECO:0000313" key="5">
    <source>
        <dbReference type="EMBL" id="KAH9579474.1"/>
    </source>
</evidence>
<dbReference type="RefSeq" id="XP_051064437.1">
    <property type="nucleotide sequence ID" value="XM_051218003.1"/>
</dbReference>
<dbReference type="CTD" id="24589998"/>
<reference evidence="6" key="1">
    <citation type="journal article" date="2012" name="Nat. Genet.">
        <title>Whole-genome sequence of Schistosoma haematobium.</title>
        <authorList>
            <person name="Young N.D."/>
            <person name="Jex A.R."/>
            <person name="Li B."/>
            <person name="Liu S."/>
            <person name="Yang L."/>
            <person name="Xiong Z."/>
            <person name="Li Y."/>
            <person name="Cantacessi C."/>
            <person name="Hall R.S."/>
            <person name="Xu X."/>
            <person name="Chen F."/>
            <person name="Wu X."/>
            <person name="Zerlotini A."/>
            <person name="Oliveira G."/>
            <person name="Hofmann A."/>
            <person name="Zhang G."/>
            <person name="Fang X."/>
            <person name="Kang Y."/>
            <person name="Campbell B.E."/>
            <person name="Loukas A."/>
            <person name="Ranganathan S."/>
            <person name="Rollinson D."/>
            <person name="Rinaldi G."/>
            <person name="Brindley P.J."/>
            <person name="Yang H."/>
            <person name="Wang J."/>
            <person name="Wang J."/>
            <person name="Gasser R.B."/>
        </authorList>
    </citation>
    <scope>NUCLEOTIDE SEQUENCE [LARGE SCALE GENOMIC DNA]</scope>
</reference>
<dbReference type="GO" id="GO:0051400">
    <property type="term" value="F:BH domain binding"/>
    <property type="evidence" value="ECO:0007669"/>
    <property type="project" value="TreeGrafter"/>
</dbReference>
<feature type="region of interest" description="Disordered" evidence="3">
    <location>
        <begin position="491"/>
        <end position="510"/>
    </location>
</feature>
<name>A0A094ZM97_SCHHA</name>
<dbReference type="InterPro" id="IPR026298">
    <property type="entry name" value="Bcl-2_fam"/>
</dbReference>
<dbReference type="Proteomes" id="UP000471633">
    <property type="component" value="Unassembled WGS sequence"/>
</dbReference>
<dbReference type="PANTHER" id="PTHR11256">
    <property type="entry name" value="BCL-2 RELATED"/>
    <property type="match status" value="1"/>
</dbReference>
<dbReference type="GO" id="GO:0097192">
    <property type="term" value="P:extrinsic apoptotic signaling pathway in absence of ligand"/>
    <property type="evidence" value="ECO:0007669"/>
    <property type="project" value="TreeGrafter"/>
</dbReference>
<dbReference type="SUPFAM" id="SSF56854">
    <property type="entry name" value="Bcl-2 inhibitors of programmed cell death"/>
    <property type="match status" value="1"/>
</dbReference>
<dbReference type="PROSITE" id="PS50062">
    <property type="entry name" value="BCL2_FAMILY"/>
    <property type="match status" value="1"/>
</dbReference>
<feature type="region of interest" description="Disordered" evidence="3">
    <location>
        <begin position="600"/>
        <end position="637"/>
    </location>
</feature>
<feature type="compositionally biased region" description="Polar residues" evidence="3">
    <location>
        <begin position="367"/>
        <end position="388"/>
    </location>
</feature>
<keyword evidence="7" id="KW-1185">Reference proteome</keyword>
<dbReference type="GO" id="GO:0008630">
    <property type="term" value="P:intrinsic apoptotic signaling pathway in response to DNA damage"/>
    <property type="evidence" value="ECO:0007669"/>
    <property type="project" value="TreeGrafter"/>
</dbReference>
<dbReference type="GeneID" id="24589998"/>